<dbReference type="InterPro" id="IPR036579">
    <property type="entry name" value="PsaD_sf"/>
</dbReference>
<dbReference type="GO" id="GO:0009535">
    <property type="term" value="C:chloroplast thylakoid membrane"/>
    <property type="evidence" value="ECO:0007669"/>
    <property type="project" value="UniProtKB-SubCell"/>
</dbReference>
<gene>
    <name evidence="6" type="ORF">Cvel_25206</name>
</gene>
<name>A0A0G4H942_9ALVE</name>
<dbReference type="GO" id="GO:0015979">
    <property type="term" value="P:photosynthesis"/>
    <property type="evidence" value="ECO:0007669"/>
    <property type="project" value="UniProtKB-UniRule"/>
</dbReference>
<dbReference type="VEuPathDB" id="CryptoDB:Cvel_25206"/>
<keyword evidence="2 4" id="KW-0602">Photosynthesis</keyword>
<comment type="similarity">
    <text evidence="1 4">Belongs to the PsaD family.</text>
</comment>
<evidence type="ECO:0000256" key="5">
    <source>
        <dbReference type="SAM" id="SignalP"/>
    </source>
</evidence>
<evidence type="ECO:0000256" key="3">
    <source>
        <dbReference type="ARBA" id="ARBA00022836"/>
    </source>
</evidence>
<dbReference type="AlphaFoldDB" id="A0A0G4H942"/>
<keyword evidence="4" id="KW-0793">Thylakoid</keyword>
<dbReference type="Gene3D" id="3.30.1470.10">
    <property type="entry name" value="Photosystem I PsaD, reaction center subunit II"/>
    <property type="match status" value="1"/>
</dbReference>
<evidence type="ECO:0000256" key="4">
    <source>
        <dbReference type="RuleBase" id="RU368104"/>
    </source>
</evidence>
<dbReference type="PANTHER" id="PTHR31982:SF5">
    <property type="entry name" value="PHOTOSYSTEM I REACTION CENTER SUBUNIT II, CHLOROPLASTIC"/>
    <property type="match status" value="1"/>
</dbReference>
<feature type="chain" id="PRO_5005191167" description="Photosystem I reaction center subunit II" evidence="5">
    <location>
        <begin position="18"/>
        <end position="269"/>
    </location>
</feature>
<evidence type="ECO:0000313" key="6">
    <source>
        <dbReference type="EMBL" id="CEM40301.1"/>
    </source>
</evidence>
<proteinExistence type="inferred from homology"/>
<dbReference type="InterPro" id="IPR003685">
    <property type="entry name" value="PsaD"/>
</dbReference>
<organism evidence="6">
    <name type="scientific">Chromera velia CCMP2878</name>
    <dbReference type="NCBI Taxonomy" id="1169474"/>
    <lineage>
        <taxon>Eukaryota</taxon>
        <taxon>Sar</taxon>
        <taxon>Alveolata</taxon>
        <taxon>Colpodellida</taxon>
        <taxon>Chromeraceae</taxon>
        <taxon>Chromera</taxon>
    </lineage>
</organism>
<dbReference type="Pfam" id="PF02531">
    <property type="entry name" value="PsaD"/>
    <property type="match status" value="1"/>
</dbReference>
<dbReference type="GO" id="GO:0009538">
    <property type="term" value="C:photosystem I reaction center"/>
    <property type="evidence" value="ECO:0007669"/>
    <property type="project" value="UniProtKB-UniRule"/>
</dbReference>
<keyword evidence="3 4" id="KW-0603">Photosystem I</keyword>
<evidence type="ECO:0000256" key="2">
    <source>
        <dbReference type="ARBA" id="ARBA00022531"/>
    </source>
</evidence>
<protein>
    <recommendedName>
        <fullName evidence="4">Photosystem I reaction center subunit II</fullName>
    </recommendedName>
</protein>
<accession>A0A0G4H942</accession>
<comment type="subcellular location">
    <subcellularLocation>
        <location evidence="4">Plastid</location>
        <location evidence="4">Chloroplast thylakoid membrane</location>
        <topology evidence="4">Peripheral membrane protein</topology>
        <orientation evidence="4">Stromal side</orientation>
    </subcellularLocation>
</comment>
<dbReference type="EMBL" id="CDMZ01002011">
    <property type="protein sequence ID" value="CEM40301.1"/>
    <property type="molecule type" value="Genomic_DNA"/>
</dbReference>
<sequence>MKFLAVAALICVGGARAFVAPSAPSNRQLATELRAGVPANPKPGSQFDLSVPDKDTLIRRRGGRGWLGKANNYGRFLISWTHNKAEPFPCPTGGSSLMKPGANRLLLAKKEQGIALGRWLKRTLKIDNWKIFEIKPDGTVIFRSPKDGIYPEKKDPERVKRLTLLGSSYDNQERMARYSARKQFRSYEKYLKEQGEMATWQYILQRFRAESIQAFDADFGDMDVQEAQREGYAKMRAEKQKEMGEGVISPAMIQMYMQILKDPYKGRRD</sequence>
<reference evidence="6" key="1">
    <citation type="submission" date="2014-11" db="EMBL/GenBank/DDBJ databases">
        <authorList>
            <person name="Otto D Thomas"/>
            <person name="Naeem Raeece"/>
        </authorList>
    </citation>
    <scope>NUCLEOTIDE SEQUENCE</scope>
</reference>
<evidence type="ECO:0000256" key="1">
    <source>
        <dbReference type="ARBA" id="ARBA00009926"/>
    </source>
</evidence>
<dbReference type="SUPFAM" id="SSF64234">
    <property type="entry name" value="Photosystem I subunit PsaD"/>
    <property type="match status" value="1"/>
</dbReference>
<comment type="function">
    <text evidence="4">PsaD can form complexes with ferredoxin and ferredoxin-oxidoreductase in photosystem I (PS I) reaction center.</text>
</comment>
<dbReference type="PANTHER" id="PTHR31982">
    <property type="entry name" value="PHOTOSYSTEM I REACTION CENTER SUBUNIT II-1, CHLOROPLASTIC-RELATED"/>
    <property type="match status" value="1"/>
</dbReference>
<keyword evidence="5" id="KW-0732">Signal</keyword>
<feature type="signal peptide" evidence="5">
    <location>
        <begin position="1"/>
        <end position="17"/>
    </location>
</feature>